<dbReference type="EMBL" id="JABFAD010000003">
    <property type="protein sequence ID" value="MBA0794538.1"/>
    <property type="molecule type" value="Genomic_DNA"/>
</dbReference>
<dbReference type="Proteomes" id="UP000593560">
    <property type="component" value="Unassembled WGS sequence"/>
</dbReference>
<gene>
    <name evidence="1" type="ORF">Gohar_018857</name>
</gene>
<sequence length="32" mass="3946">MIVWVRFRILFTEVRSIWVGYKTFPEPRDDST</sequence>
<evidence type="ECO:0000313" key="1">
    <source>
        <dbReference type="EMBL" id="MBA0794538.1"/>
    </source>
</evidence>
<protein>
    <submittedName>
        <fullName evidence="1">Uncharacterized protein</fullName>
    </submittedName>
</protein>
<keyword evidence="2" id="KW-1185">Reference proteome</keyword>
<organism evidence="1 2">
    <name type="scientific">Gossypium harknessii</name>
    <dbReference type="NCBI Taxonomy" id="34285"/>
    <lineage>
        <taxon>Eukaryota</taxon>
        <taxon>Viridiplantae</taxon>
        <taxon>Streptophyta</taxon>
        <taxon>Embryophyta</taxon>
        <taxon>Tracheophyta</taxon>
        <taxon>Spermatophyta</taxon>
        <taxon>Magnoliopsida</taxon>
        <taxon>eudicotyledons</taxon>
        <taxon>Gunneridae</taxon>
        <taxon>Pentapetalae</taxon>
        <taxon>rosids</taxon>
        <taxon>malvids</taxon>
        <taxon>Malvales</taxon>
        <taxon>Malvaceae</taxon>
        <taxon>Malvoideae</taxon>
        <taxon>Gossypium</taxon>
    </lineage>
</organism>
<proteinExistence type="predicted"/>
<comment type="caution">
    <text evidence="1">The sequence shown here is derived from an EMBL/GenBank/DDBJ whole genome shotgun (WGS) entry which is preliminary data.</text>
</comment>
<evidence type="ECO:0000313" key="2">
    <source>
        <dbReference type="Proteomes" id="UP000593560"/>
    </source>
</evidence>
<accession>A0A7J9GB38</accession>
<reference evidence="1 2" key="1">
    <citation type="journal article" date="2019" name="Genome Biol. Evol.">
        <title>Insights into the evolution of the New World diploid cottons (Gossypium, subgenus Houzingenia) based on genome sequencing.</title>
        <authorList>
            <person name="Grover C.E."/>
            <person name="Arick M.A. 2nd"/>
            <person name="Thrash A."/>
            <person name="Conover J.L."/>
            <person name="Sanders W.S."/>
            <person name="Peterson D.G."/>
            <person name="Frelichowski J.E."/>
            <person name="Scheffler J.A."/>
            <person name="Scheffler B.E."/>
            <person name="Wendel J.F."/>
        </authorList>
    </citation>
    <scope>NUCLEOTIDE SEQUENCE [LARGE SCALE GENOMIC DNA]</scope>
    <source>
        <strain evidence="1">0</strain>
        <tissue evidence="1">Leaf</tissue>
    </source>
</reference>
<name>A0A7J9GB38_9ROSI</name>
<dbReference type="AlphaFoldDB" id="A0A7J9GB38"/>